<dbReference type="Proteomes" id="UP000664169">
    <property type="component" value="Unassembled WGS sequence"/>
</dbReference>
<evidence type="ECO:0000313" key="3">
    <source>
        <dbReference type="Proteomes" id="UP000664169"/>
    </source>
</evidence>
<gene>
    <name evidence="2" type="ORF">GOMPHAMPRED_001358</name>
</gene>
<proteinExistence type="predicted"/>
<name>A0A8H3F5V9_9LECA</name>
<dbReference type="EMBL" id="CAJPDQ010000012">
    <property type="protein sequence ID" value="CAF9917715.1"/>
    <property type="molecule type" value="Genomic_DNA"/>
</dbReference>
<reference evidence="2" key="1">
    <citation type="submission" date="2021-03" db="EMBL/GenBank/DDBJ databases">
        <authorList>
            <person name="Tagirdzhanova G."/>
        </authorList>
    </citation>
    <scope>NUCLEOTIDE SEQUENCE</scope>
</reference>
<evidence type="ECO:0000313" key="2">
    <source>
        <dbReference type="EMBL" id="CAF9917715.1"/>
    </source>
</evidence>
<organism evidence="2 3">
    <name type="scientific">Gomphillus americanus</name>
    <dbReference type="NCBI Taxonomy" id="1940652"/>
    <lineage>
        <taxon>Eukaryota</taxon>
        <taxon>Fungi</taxon>
        <taxon>Dikarya</taxon>
        <taxon>Ascomycota</taxon>
        <taxon>Pezizomycotina</taxon>
        <taxon>Lecanoromycetes</taxon>
        <taxon>OSLEUM clade</taxon>
        <taxon>Ostropomycetidae</taxon>
        <taxon>Ostropales</taxon>
        <taxon>Graphidaceae</taxon>
        <taxon>Gomphilloideae</taxon>
        <taxon>Gomphillus</taxon>
    </lineage>
</organism>
<accession>A0A8H3F5V9</accession>
<dbReference type="InterPro" id="IPR042470">
    <property type="entry name" value="RMI1_N_C_sf"/>
</dbReference>
<dbReference type="Pfam" id="PF08585">
    <property type="entry name" value="RMI1_N_C"/>
    <property type="match status" value="1"/>
</dbReference>
<evidence type="ECO:0000259" key="1">
    <source>
        <dbReference type="Pfam" id="PF08585"/>
    </source>
</evidence>
<dbReference type="Gene3D" id="2.40.50.770">
    <property type="entry name" value="RecQ-mediated genome instability protein Rmi1, C-terminal domain"/>
    <property type="match status" value="1"/>
</dbReference>
<dbReference type="OrthoDB" id="341511at2759"/>
<comment type="caution">
    <text evidence="2">The sequence shown here is derived from an EMBL/GenBank/DDBJ whole genome shotgun (WGS) entry which is preliminary data.</text>
</comment>
<feature type="domain" description="RecQ mediated genome instability protein 1 OB-fold" evidence="1">
    <location>
        <begin position="30"/>
        <end position="186"/>
    </location>
</feature>
<protein>
    <recommendedName>
        <fullName evidence="1">RecQ mediated genome instability protein 1 OB-fold domain-containing protein</fullName>
    </recommendedName>
</protein>
<dbReference type="InterPro" id="IPR013894">
    <property type="entry name" value="RMI1_OB"/>
</dbReference>
<dbReference type="AlphaFoldDB" id="A0A8H3F5V9"/>
<keyword evidence="3" id="KW-1185">Reference proteome</keyword>
<sequence length="199" mass="21706">MPLAHPPTLTSAHFSTDLITTHSVPPLLTLPANISDAKIPAQILPRDITVQILDIHDIGRSIWSQIQDLEMEARGETVAGRNEIVRVVDEGSIQDDEGHLAGDSASVGGKAVGGPWKVLLQDAKGGLVWGFDVGGVLDGARTGIGCKVLLKRGCRVDRGFVKMERENVVVLGGRIEELDRVWRKERIGRLKSLLDERQR</sequence>